<dbReference type="HAMAP" id="MF_01228">
    <property type="entry name" value="Met_tRNA_synth_type2"/>
    <property type="match status" value="1"/>
</dbReference>
<dbReference type="InterPro" id="IPR023457">
    <property type="entry name" value="Met-tRNA_synth_2"/>
</dbReference>
<keyword evidence="6 8" id="KW-0030">Aminoacyl-tRNA synthetase</keyword>
<comment type="catalytic activity">
    <reaction evidence="7 8">
        <text>tRNA(Met) + L-methionine + ATP = L-methionyl-tRNA(Met) + AMP + diphosphate</text>
        <dbReference type="Rhea" id="RHEA:13481"/>
        <dbReference type="Rhea" id="RHEA-COMP:9667"/>
        <dbReference type="Rhea" id="RHEA-COMP:9698"/>
        <dbReference type="ChEBI" id="CHEBI:30616"/>
        <dbReference type="ChEBI" id="CHEBI:33019"/>
        <dbReference type="ChEBI" id="CHEBI:57844"/>
        <dbReference type="ChEBI" id="CHEBI:78442"/>
        <dbReference type="ChEBI" id="CHEBI:78530"/>
        <dbReference type="ChEBI" id="CHEBI:456215"/>
        <dbReference type="EC" id="6.1.1.10"/>
    </reaction>
</comment>
<keyword evidence="4 8" id="KW-0067">ATP-binding</keyword>
<dbReference type="Pfam" id="PF19303">
    <property type="entry name" value="Anticodon_3"/>
    <property type="match status" value="1"/>
</dbReference>
<accession>A0A951UEU8</accession>
<evidence type="ECO:0000256" key="1">
    <source>
        <dbReference type="ARBA" id="ARBA00003314"/>
    </source>
</evidence>
<evidence type="ECO:0000256" key="7">
    <source>
        <dbReference type="ARBA" id="ARBA00047364"/>
    </source>
</evidence>
<protein>
    <recommendedName>
        <fullName evidence="8">Methionine--tRNA ligase</fullName>
        <ecNumber evidence="8">6.1.1.10</ecNumber>
    </recommendedName>
    <alternativeName>
        <fullName evidence="8">Methionyl-tRNA synthetase</fullName>
        <shortName evidence="8">MetRS</shortName>
    </alternativeName>
</protein>
<reference evidence="12" key="1">
    <citation type="submission" date="2021-05" db="EMBL/GenBank/DDBJ databases">
        <authorList>
            <person name="Pietrasiak N."/>
            <person name="Ward R."/>
            <person name="Stajich J.E."/>
            <person name="Kurbessoian T."/>
        </authorList>
    </citation>
    <scope>NUCLEOTIDE SEQUENCE</scope>
    <source>
        <strain evidence="12">JT2-VF2</strain>
    </source>
</reference>
<evidence type="ECO:0000256" key="4">
    <source>
        <dbReference type="ARBA" id="ARBA00022840"/>
    </source>
</evidence>
<gene>
    <name evidence="8 12" type="primary">metG</name>
    <name evidence="12" type="ORF">KME32_05390</name>
</gene>
<feature type="domain" description="Methionyl/Leucyl tRNA synthetase" evidence="10">
    <location>
        <begin position="150"/>
        <end position="371"/>
    </location>
</feature>
<dbReference type="NCBIfam" id="NF008900">
    <property type="entry name" value="PRK12267.1"/>
    <property type="match status" value="1"/>
</dbReference>
<feature type="short sequence motif" description="'KMSKS' region" evidence="8">
    <location>
        <begin position="307"/>
        <end position="311"/>
    </location>
</feature>
<evidence type="ECO:0000256" key="6">
    <source>
        <dbReference type="ARBA" id="ARBA00023146"/>
    </source>
</evidence>
<dbReference type="InterPro" id="IPR033911">
    <property type="entry name" value="MetRS_core"/>
</dbReference>
<dbReference type="GO" id="GO:0005737">
    <property type="term" value="C:cytoplasm"/>
    <property type="evidence" value="ECO:0007669"/>
    <property type="project" value="UniProtKB-SubCell"/>
</dbReference>
<dbReference type="InterPro" id="IPR009080">
    <property type="entry name" value="tRNAsynth_Ia_anticodon-bd"/>
</dbReference>
<dbReference type="CDD" id="cd00814">
    <property type="entry name" value="MetRS_core"/>
    <property type="match status" value="1"/>
</dbReference>
<dbReference type="PANTHER" id="PTHR43326:SF1">
    <property type="entry name" value="METHIONINE--TRNA LIGASE, MITOCHONDRIAL"/>
    <property type="match status" value="1"/>
</dbReference>
<dbReference type="GO" id="GO:0005524">
    <property type="term" value="F:ATP binding"/>
    <property type="evidence" value="ECO:0007669"/>
    <property type="project" value="UniProtKB-UniRule"/>
</dbReference>
<evidence type="ECO:0000256" key="2">
    <source>
        <dbReference type="ARBA" id="ARBA00022598"/>
    </source>
</evidence>
<dbReference type="InterPro" id="IPR015413">
    <property type="entry name" value="Methionyl/Leucyl_tRNA_Synth"/>
</dbReference>
<dbReference type="GO" id="GO:0004825">
    <property type="term" value="F:methionine-tRNA ligase activity"/>
    <property type="evidence" value="ECO:0007669"/>
    <property type="project" value="UniProtKB-UniRule"/>
</dbReference>
<feature type="binding site" evidence="8">
    <location>
        <position position="151"/>
    </location>
    <ligand>
        <name>Zn(2+)</name>
        <dbReference type="ChEBI" id="CHEBI:29105"/>
    </ligand>
</feature>
<dbReference type="PRINTS" id="PR01041">
    <property type="entry name" value="TRNASYNTHMET"/>
</dbReference>
<dbReference type="Pfam" id="PF09334">
    <property type="entry name" value="tRNA-synt_1g"/>
    <property type="match status" value="1"/>
</dbReference>
<name>A0A951UEU8_9NOST</name>
<evidence type="ECO:0000313" key="13">
    <source>
        <dbReference type="Proteomes" id="UP000715781"/>
    </source>
</evidence>
<sequence>MNLVNKKEKTFALTTPLYYVNDVPHIGSAYTTMAADVVARFQRLLGHQVLLITGTDEHGQKIQRTAESKGRSPQEFCDEISAGFVSLWQVLNIPYDRFIRTTSPRHEAIVKEFFGRVWEAGDIYLGQQKGWYCVACEEFKEERDLQEGNRCPIHTNKEVEWRDEQNYFFRLSKYQTQLTEFYQSRPEFIQPASRRNEVLNFVNQGLQDFSISRVNLDWGFPVPVDPKHTLYVWFDALLGYITALLEPDAEPTLTNALATWWPINVHLIGKDILRFHAVYWPAMLLSAGLPLPERVFGHGFLTKDGQKMGKSQGNTLDPVELVQRYGSDAVRYYFLKEIEFGKDGDFNEVRFINVLNADLANDLGNLLNRTLNMMKKYCAGNVPSIANEAIPVENPLKAIGLSLGEQVKQAYEALAFNQACEAILVMVQASNKFIDEQAPWSLYKQGQQQALEKVLYTVLESVRLAAYLLSPVIPNISSDIYQQLGFGINFNDQTESAIAAPFSIHGTWGILSSKQQLGTPQPIFKRIETPKND</sequence>
<feature type="short sequence motif" description="'HIGH' region" evidence="8">
    <location>
        <begin position="18"/>
        <end position="28"/>
    </location>
</feature>
<keyword evidence="3 8" id="KW-0547">Nucleotide-binding</keyword>
<dbReference type="CDD" id="cd07957">
    <property type="entry name" value="Anticodon_Ia_Met"/>
    <property type="match status" value="1"/>
</dbReference>
<comment type="subcellular location">
    <subcellularLocation>
        <location evidence="8">Cytoplasm</location>
    </subcellularLocation>
</comment>
<comment type="caution">
    <text evidence="8">Lacks conserved residue(s) required for the propagation of feature annotation.</text>
</comment>
<evidence type="ECO:0000256" key="8">
    <source>
        <dbReference type="HAMAP-Rule" id="MF_01228"/>
    </source>
</evidence>
<feature type="domain" description="Methionyl-tRNA synthetase anticodon-binding" evidence="11">
    <location>
        <begin position="406"/>
        <end position="486"/>
    </location>
</feature>
<comment type="subunit">
    <text evidence="8">Monomer.</text>
</comment>
<dbReference type="FunFam" id="2.170.220.10:FF:000001">
    <property type="entry name" value="methionine--tRNA ligase, mitochondrial"/>
    <property type="match status" value="1"/>
</dbReference>
<evidence type="ECO:0000313" key="12">
    <source>
        <dbReference type="EMBL" id="MBW4560583.1"/>
    </source>
</evidence>
<dbReference type="AlphaFoldDB" id="A0A951UEU8"/>
<dbReference type="Proteomes" id="UP000715781">
    <property type="component" value="Unassembled WGS sequence"/>
</dbReference>
<dbReference type="NCBIfam" id="TIGR00398">
    <property type="entry name" value="metG"/>
    <property type="match status" value="1"/>
</dbReference>
<dbReference type="InterPro" id="IPR041872">
    <property type="entry name" value="Anticodon_Met"/>
</dbReference>
<dbReference type="EC" id="6.1.1.10" evidence="8"/>
<evidence type="ECO:0000256" key="3">
    <source>
        <dbReference type="ARBA" id="ARBA00022741"/>
    </source>
</evidence>
<comment type="similarity">
    <text evidence="9">Belongs to the class-I aminoacyl-tRNA synthetase family.</text>
</comment>
<keyword evidence="2 8" id="KW-0436">Ligase</keyword>
<evidence type="ECO:0000256" key="9">
    <source>
        <dbReference type="RuleBase" id="RU363039"/>
    </source>
</evidence>
<feature type="binding site" evidence="8">
    <location>
        <position position="133"/>
    </location>
    <ligand>
        <name>Zn(2+)</name>
        <dbReference type="ChEBI" id="CHEBI:29105"/>
    </ligand>
</feature>
<reference evidence="12" key="2">
    <citation type="journal article" date="2022" name="Microbiol. Resour. Announc.">
        <title>Metagenome Sequencing to Explore Phylogenomics of Terrestrial Cyanobacteria.</title>
        <authorList>
            <person name="Ward R.D."/>
            <person name="Stajich J.E."/>
            <person name="Johansen J.R."/>
            <person name="Huntemann M."/>
            <person name="Clum A."/>
            <person name="Foster B."/>
            <person name="Foster B."/>
            <person name="Roux S."/>
            <person name="Palaniappan K."/>
            <person name="Varghese N."/>
            <person name="Mukherjee S."/>
            <person name="Reddy T.B.K."/>
            <person name="Daum C."/>
            <person name="Copeland A."/>
            <person name="Chen I.A."/>
            <person name="Ivanova N.N."/>
            <person name="Kyrpides N.C."/>
            <person name="Shapiro N."/>
            <person name="Eloe-Fadrosh E.A."/>
            <person name="Pietrasiak N."/>
        </authorList>
    </citation>
    <scope>NUCLEOTIDE SEQUENCE</scope>
    <source>
        <strain evidence="12">JT2-VF2</strain>
    </source>
</reference>
<evidence type="ECO:0000259" key="10">
    <source>
        <dbReference type="Pfam" id="PF09334"/>
    </source>
</evidence>
<feature type="binding site" evidence="8">
    <location>
        <position position="136"/>
    </location>
    <ligand>
        <name>Zn(2+)</name>
        <dbReference type="ChEBI" id="CHEBI:29105"/>
    </ligand>
</feature>
<comment type="function">
    <text evidence="1 8">Is required not only for elongation of protein synthesis but also for the initiation of all mRNA translation through initiator tRNA(fMet) aminoacylation.</text>
</comment>
<feature type="binding site" evidence="8">
    <location>
        <position position="154"/>
    </location>
    <ligand>
        <name>Zn(2+)</name>
        <dbReference type="ChEBI" id="CHEBI:29105"/>
    </ligand>
</feature>
<dbReference type="Gene3D" id="1.10.730.10">
    <property type="entry name" value="Isoleucyl-tRNA Synthetase, Domain 1"/>
    <property type="match status" value="1"/>
</dbReference>
<dbReference type="InterPro" id="IPR014729">
    <property type="entry name" value="Rossmann-like_a/b/a_fold"/>
</dbReference>
<evidence type="ECO:0000256" key="5">
    <source>
        <dbReference type="ARBA" id="ARBA00022917"/>
    </source>
</evidence>
<evidence type="ECO:0000259" key="11">
    <source>
        <dbReference type="Pfam" id="PF19303"/>
    </source>
</evidence>
<proteinExistence type="inferred from homology"/>
<dbReference type="PANTHER" id="PTHR43326">
    <property type="entry name" value="METHIONYL-TRNA SYNTHETASE"/>
    <property type="match status" value="1"/>
</dbReference>
<dbReference type="InterPro" id="IPR014758">
    <property type="entry name" value="Met-tRNA_synth"/>
</dbReference>
<dbReference type="Gene3D" id="2.170.220.10">
    <property type="match status" value="1"/>
</dbReference>
<organism evidence="12 13">
    <name type="scientific">Mojavia pulchra JT2-VF2</name>
    <dbReference type="NCBI Taxonomy" id="287848"/>
    <lineage>
        <taxon>Bacteria</taxon>
        <taxon>Bacillati</taxon>
        <taxon>Cyanobacteriota</taxon>
        <taxon>Cyanophyceae</taxon>
        <taxon>Nostocales</taxon>
        <taxon>Nostocaceae</taxon>
    </lineage>
</organism>
<dbReference type="Gene3D" id="3.40.50.620">
    <property type="entry name" value="HUPs"/>
    <property type="match status" value="1"/>
</dbReference>
<dbReference type="EMBL" id="JAHHHN010000002">
    <property type="protein sequence ID" value="MBW4560583.1"/>
    <property type="molecule type" value="Genomic_DNA"/>
</dbReference>
<dbReference type="SUPFAM" id="SSF47323">
    <property type="entry name" value="Anticodon-binding domain of a subclass of class I aminoacyl-tRNA synthetases"/>
    <property type="match status" value="1"/>
</dbReference>
<dbReference type="SUPFAM" id="SSF52374">
    <property type="entry name" value="Nucleotidylyl transferase"/>
    <property type="match status" value="1"/>
</dbReference>
<dbReference type="GO" id="GO:0006431">
    <property type="term" value="P:methionyl-tRNA aminoacylation"/>
    <property type="evidence" value="ECO:0007669"/>
    <property type="project" value="UniProtKB-UniRule"/>
</dbReference>
<keyword evidence="8" id="KW-0963">Cytoplasm</keyword>
<comment type="caution">
    <text evidence="12">The sequence shown here is derived from an EMBL/GenBank/DDBJ whole genome shotgun (WGS) entry which is preliminary data.</text>
</comment>
<keyword evidence="5 8" id="KW-0648">Protein biosynthesis</keyword>